<dbReference type="STRING" id="994479.GCA_000194155_02166"/>
<evidence type="ECO:0000256" key="1">
    <source>
        <dbReference type="SAM" id="MobiDB-lite"/>
    </source>
</evidence>
<sequence>MAAELGTTNDPKALVPGDADALHRTSVSMTAYGDMLCEAGEGLKRIDSSEGWSGEAAEQFRSAFDGEPIKWLEAGDCFHYAATALERYGGTLTWAQVQAGEAIRMWNEGEAATQSAQAEHARLVERAQQQVPAGAPPADDIPFTDPGEAKRQAARETLSKARSDLAAAGEAAADAIGRARDKAPDTRSWLAKAGDAVGDAAGTVVNAFASVGNAAINHPGMVLGLAGGAALTAVSAAGETAGVLLDATGVGALGGVPLGAVSTAGIATGVGIMGASMAGLAAEAAGDDEVNPIDTSDDVVESTEPLPAEQTTKTDRIKEHLTEKDLDAARRELNGEVVARKPNGEPWDHVDEVQNAQRGLVNRIEQINRQLGDSRTTPEQRAGLESELSEASRLLDHSEGYVPRG</sequence>
<protein>
    <submittedName>
        <fullName evidence="4">RNase toxin 28 of polymorphic toxin system</fullName>
    </submittedName>
</protein>
<dbReference type="EMBL" id="PJNB01000001">
    <property type="protein sequence ID" value="PKW14301.1"/>
    <property type="molecule type" value="Genomic_DNA"/>
</dbReference>
<name>A0A2N3XUK7_SACSN</name>
<dbReference type="OrthoDB" id="5194739at2"/>
<feature type="region of interest" description="Disordered" evidence="1">
    <location>
        <begin position="288"/>
        <end position="312"/>
    </location>
</feature>
<dbReference type="InterPro" id="IPR028948">
    <property type="entry name" value="Ntox28"/>
</dbReference>
<dbReference type="Pfam" id="PF15605">
    <property type="entry name" value="Ntox28"/>
    <property type="match status" value="1"/>
</dbReference>
<accession>A0A2N3XUK7</accession>
<dbReference type="Pfam" id="PF21725">
    <property type="entry name" value="T7SS_signal"/>
    <property type="match status" value="1"/>
</dbReference>
<dbReference type="InterPro" id="IPR049082">
    <property type="entry name" value="T7SS_signal"/>
</dbReference>
<dbReference type="AlphaFoldDB" id="A0A2N3XUK7"/>
<feature type="region of interest" description="Disordered" evidence="1">
    <location>
        <begin position="369"/>
        <end position="405"/>
    </location>
</feature>
<dbReference type="RefSeq" id="WP_010694410.1">
    <property type="nucleotide sequence ID" value="NZ_CP061007.1"/>
</dbReference>
<feature type="region of interest" description="Disordered" evidence="1">
    <location>
        <begin position="127"/>
        <end position="150"/>
    </location>
</feature>
<evidence type="ECO:0000259" key="3">
    <source>
        <dbReference type="Pfam" id="PF21725"/>
    </source>
</evidence>
<evidence type="ECO:0000313" key="5">
    <source>
        <dbReference type="Proteomes" id="UP000233786"/>
    </source>
</evidence>
<gene>
    <name evidence="4" type="ORF">A8926_1908</name>
</gene>
<feature type="compositionally biased region" description="Low complexity" evidence="1">
    <location>
        <begin position="127"/>
        <end position="138"/>
    </location>
</feature>
<evidence type="ECO:0000313" key="4">
    <source>
        <dbReference type="EMBL" id="PKW14301.1"/>
    </source>
</evidence>
<feature type="domain" description="Putative T7SS secretion signal" evidence="3">
    <location>
        <begin position="4"/>
        <end position="185"/>
    </location>
</feature>
<reference evidence="4" key="1">
    <citation type="submission" date="2017-12" db="EMBL/GenBank/DDBJ databases">
        <title>Sequencing the genomes of 1000 Actinobacteria strains.</title>
        <authorList>
            <person name="Klenk H.-P."/>
        </authorList>
    </citation>
    <scope>NUCLEOTIDE SEQUENCE [LARGE SCALE GENOMIC DNA]</scope>
    <source>
        <strain evidence="4">DSM 44228</strain>
    </source>
</reference>
<dbReference type="Proteomes" id="UP000233786">
    <property type="component" value="Unassembled WGS sequence"/>
</dbReference>
<feature type="domain" description="Bacterial toxin 28" evidence="2">
    <location>
        <begin position="298"/>
        <end position="403"/>
    </location>
</feature>
<comment type="caution">
    <text evidence="4">The sequence shown here is derived from an EMBL/GenBank/DDBJ whole genome shotgun (WGS) entry which is preliminary data.</text>
</comment>
<evidence type="ECO:0000259" key="2">
    <source>
        <dbReference type="Pfam" id="PF15605"/>
    </source>
</evidence>
<proteinExistence type="predicted"/>
<organism evidence="4 5">
    <name type="scientific">Saccharopolyspora spinosa</name>
    <dbReference type="NCBI Taxonomy" id="60894"/>
    <lineage>
        <taxon>Bacteria</taxon>
        <taxon>Bacillati</taxon>
        <taxon>Actinomycetota</taxon>
        <taxon>Actinomycetes</taxon>
        <taxon>Pseudonocardiales</taxon>
        <taxon>Pseudonocardiaceae</taxon>
        <taxon>Saccharopolyspora</taxon>
    </lineage>
</organism>
<feature type="compositionally biased region" description="Acidic residues" evidence="1">
    <location>
        <begin position="288"/>
        <end position="301"/>
    </location>
</feature>
<keyword evidence="5" id="KW-1185">Reference proteome</keyword>